<keyword evidence="3" id="KW-1185">Reference proteome</keyword>
<evidence type="ECO:0000256" key="1">
    <source>
        <dbReference type="SAM" id="MobiDB-lite"/>
    </source>
</evidence>
<protein>
    <submittedName>
        <fullName evidence="2">Uncharacterized protein</fullName>
    </submittedName>
</protein>
<reference evidence="2 3" key="1">
    <citation type="submission" date="2015-04" db="EMBL/GenBank/DDBJ databases">
        <title>Taxonomic description and genome sequence of Bacillus campisalis sp. nov., a novel member of the genus Bacillus isolated from solar saltern.</title>
        <authorList>
            <person name="Mathan Kumar R."/>
            <person name="Kaur G."/>
            <person name="Kumar A."/>
            <person name="Singh N.K."/>
            <person name="Kaur N."/>
            <person name="Kumar N."/>
            <person name="Mayilraj S."/>
        </authorList>
    </citation>
    <scope>NUCLEOTIDE SEQUENCE [LARGE SCALE GENOMIC DNA]</scope>
    <source>
        <strain evidence="2 3">SA2-6</strain>
    </source>
</reference>
<comment type="caution">
    <text evidence="2">The sequence shown here is derived from an EMBL/GenBank/DDBJ whole genome shotgun (WGS) entry which is preliminary data.</text>
</comment>
<accession>A0A0M2SIZ2</accession>
<dbReference type="PATRIC" id="fig|1408103.3.peg.5097"/>
<evidence type="ECO:0000313" key="3">
    <source>
        <dbReference type="Proteomes" id="UP000034166"/>
    </source>
</evidence>
<proteinExistence type="predicted"/>
<dbReference type="EMBL" id="LAYY01000100">
    <property type="protein sequence ID" value="KKK33611.1"/>
    <property type="molecule type" value="Genomic_DNA"/>
</dbReference>
<name>A0A0M2SIZ2_9BACI</name>
<feature type="region of interest" description="Disordered" evidence="1">
    <location>
        <begin position="33"/>
        <end position="64"/>
    </location>
</feature>
<gene>
    <name evidence="2" type="ORF">WQ57_23640</name>
</gene>
<evidence type="ECO:0000313" key="2">
    <source>
        <dbReference type="EMBL" id="KKK33611.1"/>
    </source>
</evidence>
<feature type="region of interest" description="Disordered" evidence="1">
    <location>
        <begin position="81"/>
        <end position="111"/>
    </location>
</feature>
<organism evidence="2 3">
    <name type="scientific">Mesobacillus campisalis</name>
    <dbReference type="NCBI Taxonomy" id="1408103"/>
    <lineage>
        <taxon>Bacteria</taxon>
        <taxon>Bacillati</taxon>
        <taxon>Bacillota</taxon>
        <taxon>Bacilli</taxon>
        <taxon>Bacillales</taxon>
        <taxon>Bacillaceae</taxon>
        <taxon>Mesobacillus</taxon>
    </lineage>
</organism>
<sequence length="171" mass="19452">MKSFPYRNKASSLGKWGVEAHFHRKAVEKVLHQVDGSPFSQESRKKGPPSSRWKPVFAGKPQKGSSIKWMEAHFRRKAAKKVLHQVDGSPFSQESRKKGHPSSGWKPIFAGKKQKRSSIKWMEAHFHRKAVEKVLHQVDGSPFSQESRKKGPPLQGSPPYFAPNDYRVLAQ</sequence>
<dbReference type="Proteomes" id="UP000034166">
    <property type="component" value="Unassembled WGS sequence"/>
</dbReference>
<feature type="region of interest" description="Disordered" evidence="1">
    <location>
        <begin position="137"/>
        <end position="171"/>
    </location>
</feature>
<dbReference type="AlphaFoldDB" id="A0A0M2SIZ2"/>